<evidence type="ECO:0000259" key="1">
    <source>
        <dbReference type="SMART" id="SM00901"/>
    </source>
</evidence>
<evidence type="ECO:0000313" key="3">
    <source>
        <dbReference type="Proteomes" id="UP000319298"/>
    </source>
</evidence>
<sequence length="241" mass="27982">MKDFQAFLDRVNNQRKRLGISEHPAWYRGHQQQTYKLLPGLLRHRNGVKHERNLFAVFRSEGAGHIPETHGDLETLALMQHFGAPTRLLDWTNSLHTALFFAVMSSLSWKVEHPCIWILNPFRLNYQSTGQKVIYDRDDRLQLNYYEAAKIQAWPFQLPVAIAAPWRNARVQAQQGYFTLHGSDLRPIEESAPECVKRIDIPQHLVREIIKVLEASSTNSFVLFPDLGGLAQKLRRQFKLF</sequence>
<organism evidence="2 3">
    <name type="scientific">Bradyrhizobium symbiodeficiens</name>
    <dbReference type="NCBI Taxonomy" id="1404367"/>
    <lineage>
        <taxon>Bacteria</taxon>
        <taxon>Pseudomonadati</taxon>
        <taxon>Pseudomonadota</taxon>
        <taxon>Alphaproteobacteria</taxon>
        <taxon>Hyphomicrobiales</taxon>
        <taxon>Nitrobacteraceae</taxon>
        <taxon>Bradyrhizobium</taxon>
    </lineage>
</organism>
<feature type="domain" description="FRG" evidence="1">
    <location>
        <begin position="21"/>
        <end position="117"/>
    </location>
</feature>
<dbReference type="Pfam" id="PF08867">
    <property type="entry name" value="FRG"/>
    <property type="match status" value="1"/>
</dbReference>
<gene>
    <name evidence="2" type="ORF">FJN17_23750</name>
</gene>
<evidence type="ECO:0000313" key="2">
    <source>
        <dbReference type="EMBL" id="QDF40340.1"/>
    </source>
</evidence>
<proteinExistence type="predicted"/>
<accession>A0ABX5WAS2</accession>
<dbReference type="RefSeq" id="WP_140481268.1">
    <property type="nucleotide sequence ID" value="NZ_CP041090.2"/>
</dbReference>
<protein>
    <submittedName>
        <fullName evidence="2">FRG domain-containing protein</fullName>
    </submittedName>
</protein>
<name>A0ABX5WAS2_9BRAD</name>
<dbReference type="Proteomes" id="UP000319298">
    <property type="component" value="Chromosome"/>
</dbReference>
<keyword evidence="3" id="KW-1185">Reference proteome</keyword>
<dbReference type="InterPro" id="IPR014966">
    <property type="entry name" value="FRG-dom"/>
</dbReference>
<dbReference type="SMART" id="SM00901">
    <property type="entry name" value="FRG"/>
    <property type="match status" value="1"/>
</dbReference>
<reference evidence="3" key="1">
    <citation type="submission" date="2019-06" db="EMBL/GenBank/DDBJ databases">
        <title>Whole-Genome Sequence of Bradyrhizobium sp. 3 Strain 65S1MB.</title>
        <authorList>
            <person name="Bromfield E.S.P."/>
            <person name="Cloutier S."/>
            <person name="Nguyen H.D.T."/>
        </authorList>
    </citation>
    <scope>NUCLEOTIDE SEQUENCE [LARGE SCALE GENOMIC DNA]</scope>
    <source>
        <strain evidence="3">65S1MB</strain>
    </source>
</reference>
<dbReference type="EMBL" id="CP041090">
    <property type="protein sequence ID" value="QDF40340.1"/>
    <property type="molecule type" value="Genomic_DNA"/>
</dbReference>
<reference evidence="2 3" key="2">
    <citation type="journal article" date="2020" name="Int. J. Syst. Evol. Microbiol.">
        <title>Description and complete genome sequences of Bradyrhizobium symbiodeficiens sp. nov., a non-symbiotic bacterium associated with legumes native to Canada.</title>
        <authorList>
            <person name="Bromfield E.S.P."/>
            <person name="Cloutier S."/>
            <person name="Nguyen H.D.T."/>
        </authorList>
    </citation>
    <scope>NUCLEOTIDE SEQUENCE [LARGE SCALE GENOMIC DNA]</scope>
    <source>
        <strain evidence="2 3">65S1MB</strain>
    </source>
</reference>